<feature type="region of interest" description="Disordered" evidence="3">
    <location>
        <begin position="1325"/>
        <end position="1414"/>
    </location>
</feature>
<dbReference type="EMBL" id="CANTFM010001574">
    <property type="protein sequence ID" value="CAI5741343.1"/>
    <property type="molecule type" value="Genomic_DNA"/>
</dbReference>
<dbReference type="SMART" id="SM00228">
    <property type="entry name" value="PDZ"/>
    <property type="match status" value="3"/>
</dbReference>
<feature type="compositionally biased region" description="Low complexity" evidence="3">
    <location>
        <begin position="1365"/>
        <end position="1385"/>
    </location>
</feature>
<feature type="region of interest" description="Disordered" evidence="3">
    <location>
        <begin position="1756"/>
        <end position="1778"/>
    </location>
</feature>
<comment type="caution">
    <text evidence="6">The sequence shown here is derived from an EMBL/GenBank/DDBJ whole genome shotgun (WGS) entry which is preliminary data.</text>
</comment>
<dbReference type="GO" id="GO:0000123">
    <property type="term" value="C:histone acetyltransferase complex"/>
    <property type="evidence" value="ECO:0007669"/>
    <property type="project" value="TreeGrafter"/>
</dbReference>
<dbReference type="InterPro" id="IPR036034">
    <property type="entry name" value="PDZ_sf"/>
</dbReference>
<dbReference type="SUPFAM" id="SSF50156">
    <property type="entry name" value="PDZ domain-like"/>
    <property type="match status" value="1"/>
</dbReference>
<dbReference type="PRINTS" id="PR00503">
    <property type="entry name" value="BROMODOMAIN"/>
</dbReference>
<feature type="region of interest" description="Disordered" evidence="3">
    <location>
        <begin position="1429"/>
        <end position="1484"/>
    </location>
</feature>
<dbReference type="PROSITE" id="PS50014">
    <property type="entry name" value="BROMODOMAIN_2"/>
    <property type="match status" value="1"/>
</dbReference>
<feature type="compositionally biased region" description="Polar residues" evidence="3">
    <location>
        <begin position="1458"/>
        <end position="1472"/>
    </location>
</feature>
<dbReference type="PANTHER" id="PTHR45750">
    <property type="entry name" value="GH11602P"/>
    <property type="match status" value="1"/>
</dbReference>
<gene>
    <name evidence="6" type="ORF">PDE001_LOCUS7772</name>
</gene>
<name>A0AAV0UYP6_9STRA</name>
<evidence type="ECO:0000256" key="2">
    <source>
        <dbReference type="PROSITE-ProRule" id="PRU00035"/>
    </source>
</evidence>
<feature type="compositionally biased region" description="Polar residues" evidence="3">
    <location>
        <begin position="1325"/>
        <end position="1340"/>
    </location>
</feature>
<feature type="compositionally biased region" description="Polar residues" evidence="3">
    <location>
        <begin position="1766"/>
        <end position="1778"/>
    </location>
</feature>
<keyword evidence="1 2" id="KW-0103">Bromodomain</keyword>
<dbReference type="PROSITE" id="PS50106">
    <property type="entry name" value="PDZ"/>
    <property type="match status" value="1"/>
</dbReference>
<dbReference type="Pfam" id="PF00439">
    <property type="entry name" value="Bromodomain"/>
    <property type="match status" value="1"/>
</dbReference>
<sequence>MLTARTFTSNDLATLLLKDTAEGVQYCERSGVVSNHSLNQDELSSQHSQSENAKKIVYAINDRVVFGTSRAAIQDRLRTTTEPIMLYLTSLPGEAVRASVSIVKCHGLPLMLVLNAHEWFIFVQSYRSTEDVPVGFGELSGQVFPGDVLLMVNGIPTRGMDVADVESLLITNSPTDTTYAVFVRPPSTKIRKANVERQCVVYDAPSQRTKETAFRAGLITPHISGPTSFEVSFQDGPLGLALALETRGVVVKSLNDHPDGTLGQASMSGHILRGDLVERVNGASYGQLSDLSQFTSWLLSLPRPLTITFSRQPPRVGTQVTTSEEANKRLAELLGSPSLLCKQLKLPTTSDVKTYRVESFPLPFEAENLLASIGVIAIKGLVYCEQYPNSNKADKEASVSSIAVGDLIVGLNGRSVAGLSWETVKALCAEMSSTCPVYLHFTQFVKSMTLLQAHEPCVESANAAWSECGYMLSRLEKAREIESFIKWVIIPRTLAFGKSRHGYSFFRFFSDNRRLFILSPEKKWSVCATRDQLFQLLSYLDEDSRDSKVAAQIRWCFHGVLHSESTRLRLQKGSSCGEYSSKNFLRDGPFSIKRQVLLAMDGDMEKYESLVSYYGRTFFIGSFYTQQEAESALTRAETSIHSTGLHAVVAADVTTLRNANFPSSLVAPRPKAENVVKRIFSRNSIPISHDVYQIIKRGLLSNAAMLNSTLDAATTGMYQAGMPPVAMPRMQGDSQSSAYAAAQSRYLEALKRKHAQTENPYALQIADQLKRTRYADSNEAARMQQQLALDAANNAVSFKRSLQALVDQGRLMLAAWNQFAISATVQTTNRLACSCLSSFEEIKKVVSRIVVDPKATHPDPKTFVCLHHAYVMGLICAMATQALTTSQKTHSDSALVKQVADAFVTAILSCVDPSNMLRARALSGFATAAKKCEPSQRAGDLSVELRNVANFVLMFLRTTQYLSGSSFDDVSNCRSLFTSSTPGVESLPASFVQQINLLENIRQAFYRKTNTASSGNVATQNQAMASMTSLQIPMYDVVPGSTSISNLTSNFQTSNQASNDGVLIDVEFGFGPLGVVINYSNHGTIIITEFSNDNNNTIGQAQASGKVQVGDEVYAINGNKLEVIGMEGFKAAVATSKRPLQVTFRRQLTSVKEQNPASSFRHLASAVTQGTTPSAQNSSAMNEQVQQPSAFNQPRRAGSIDDTELYGNQHPGSERMATGNNVVNPGENYQKTATPEHFSGMDDNMNLFPFPSASSSQPMGDSSLQYDNLQLAGNMSDFMGDISEQTFPTTPTGGTNYDTMSNVYNDDVASAPSAQNTRGIWQGASNPMLPQSFPSGSAPNPMNMGGDGDVQMSMDSVPLMPDEPPSMGYSSTPPSSSGGPDSYQSNNSTGEFVSFVAGNDPQLPPNGDPSQVNYYDANKTIYRGASDYEIDTNTNTSDKATTGAAERSATADVDTEPESISISQATTPAQSDTDGERSEIDRQRDREVHLVRLQDELQNSLLGAGSSSELSHTNAQAQNTPLEVGQTAETVLATTFTVPTSQSEQADVIIPEGKPPLQTTRVSPRVQAGGKELRVADGTGVSRRSSRVSRKITNIADMYDPDYVKAHSRGGAGSGSEGGMEEPTDGEIGELATELLEVFSATIRPLKKGLPRSLLLLRAQLLAMESAIPRDAFRSGRWGRPIRAAWAEMVYACDTSANLMEAVVFLEANIDPEWLDPCWKTSPLPSAKNAITTATIASAAMRLYSLDDAISYGRMKRGGKRKHRNATSANRTRPSSLQKTAIFSQESKAAERVLDPSELPFVSGLSTGVVGLANTMIHNILQVQRERSSLSYASRKARSKVAAITSLTEDQVERWIQASSVHQAHTVSVSQSQSASGRHATLKKKHSGFQTDWDVRSALFLQSKAASAGAHAPAPVATPPETQYVELHCFQMKTLRHCFPMGSAQDITLRSRLEHVLDVVLRNELALAFLAPVNVNDVPGYADLIKHPMDLGTIRSRLSRGFYDQRFEMLVQDVNLVWENCFTFNCLDADISKCANRLRSIFNRLFEQCIADVPPNTPVSHLASEELCRAPPLPFIPPNNWYCPRCPIKKFTK</sequence>
<proteinExistence type="predicted"/>
<dbReference type="InterPro" id="IPR001487">
    <property type="entry name" value="Bromodomain"/>
</dbReference>
<feature type="compositionally biased region" description="Basic and acidic residues" evidence="3">
    <location>
        <begin position="1474"/>
        <end position="1484"/>
    </location>
</feature>
<dbReference type="GO" id="GO:0010484">
    <property type="term" value="F:histone H3 acetyltransferase activity"/>
    <property type="evidence" value="ECO:0007669"/>
    <property type="project" value="TreeGrafter"/>
</dbReference>
<dbReference type="InterPro" id="IPR037800">
    <property type="entry name" value="GCN5"/>
</dbReference>
<evidence type="ECO:0000256" key="1">
    <source>
        <dbReference type="ARBA" id="ARBA00023117"/>
    </source>
</evidence>
<evidence type="ECO:0000259" key="4">
    <source>
        <dbReference type="PROSITE" id="PS50014"/>
    </source>
</evidence>
<evidence type="ECO:0000313" key="6">
    <source>
        <dbReference type="EMBL" id="CAI5741343.1"/>
    </source>
</evidence>
<feature type="compositionally biased region" description="Basic residues" evidence="3">
    <location>
        <begin position="1756"/>
        <end position="1765"/>
    </location>
</feature>
<organism evidence="6 7">
    <name type="scientific">Peronospora destructor</name>
    <dbReference type="NCBI Taxonomy" id="86335"/>
    <lineage>
        <taxon>Eukaryota</taxon>
        <taxon>Sar</taxon>
        <taxon>Stramenopiles</taxon>
        <taxon>Oomycota</taxon>
        <taxon>Peronosporomycetes</taxon>
        <taxon>Peronosporales</taxon>
        <taxon>Peronosporaceae</taxon>
        <taxon>Peronospora</taxon>
    </lineage>
</organism>
<dbReference type="PANTHER" id="PTHR45750:SF3">
    <property type="entry name" value="HISTONE ACETYLTRANSFERASE"/>
    <property type="match status" value="1"/>
</dbReference>
<dbReference type="Gene3D" id="1.20.920.10">
    <property type="entry name" value="Bromodomain-like"/>
    <property type="match status" value="1"/>
</dbReference>
<evidence type="ECO:0000313" key="7">
    <source>
        <dbReference type="Proteomes" id="UP001162029"/>
    </source>
</evidence>
<keyword evidence="7" id="KW-1185">Reference proteome</keyword>
<dbReference type="Proteomes" id="UP001162029">
    <property type="component" value="Unassembled WGS sequence"/>
</dbReference>
<accession>A0AAV0UYP6</accession>
<reference evidence="6" key="1">
    <citation type="submission" date="2022-12" db="EMBL/GenBank/DDBJ databases">
        <authorList>
            <person name="Webb A."/>
        </authorList>
    </citation>
    <scope>NUCLEOTIDE SEQUENCE</scope>
    <source>
        <strain evidence="6">Pd1</strain>
    </source>
</reference>
<dbReference type="CDD" id="cd04369">
    <property type="entry name" value="Bromodomain"/>
    <property type="match status" value="1"/>
</dbReference>
<feature type="domain" description="Bromo" evidence="4">
    <location>
        <begin position="1961"/>
        <end position="2032"/>
    </location>
</feature>
<feature type="compositionally biased region" description="Polar residues" evidence="3">
    <location>
        <begin position="1431"/>
        <end position="1440"/>
    </location>
</feature>
<evidence type="ECO:0000256" key="3">
    <source>
        <dbReference type="SAM" id="MobiDB-lite"/>
    </source>
</evidence>
<dbReference type="InterPro" id="IPR036427">
    <property type="entry name" value="Bromodomain-like_sf"/>
</dbReference>
<protein>
    <submittedName>
        <fullName evidence="6">Uncharacterized protein</fullName>
    </submittedName>
</protein>
<dbReference type="SUPFAM" id="SSF47370">
    <property type="entry name" value="Bromodomain"/>
    <property type="match status" value="1"/>
</dbReference>
<feature type="domain" description="PDZ" evidence="5">
    <location>
        <begin position="1071"/>
        <end position="1148"/>
    </location>
</feature>
<evidence type="ECO:0000259" key="5">
    <source>
        <dbReference type="PROSITE" id="PS50106"/>
    </source>
</evidence>
<dbReference type="SMART" id="SM00297">
    <property type="entry name" value="BROMO"/>
    <property type="match status" value="1"/>
</dbReference>
<dbReference type="GO" id="GO:0045944">
    <property type="term" value="P:positive regulation of transcription by RNA polymerase II"/>
    <property type="evidence" value="ECO:0007669"/>
    <property type="project" value="TreeGrafter"/>
</dbReference>
<dbReference type="InterPro" id="IPR001478">
    <property type="entry name" value="PDZ"/>
</dbReference>